<dbReference type="PROSITE" id="PS00671">
    <property type="entry name" value="D_2_HYDROXYACID_DH_3"/>
    <property type="match status" value="1"/>
</dbReference>
<evidence type="ECO:0000259" key="6">
    <source>
        <dbReference type="Pfam" id="PF02826"/>
    </source>
</evidence>
<dbReference type="OrthoDB" id="9793626at2"/>
<dbReference type="PANTHER" id="PTHR43026:SF1">
    <property type="entry name" value="2-HYDROXYACID DEHYDROGENASE HOMOLOG 1-RELATED"/>
    <property type="match status" value="1"/>
</dbReference>
<evidence type="ECO:0000259" key="5">
    <source>
        <dbReference type="Pfam" id="PF00389"/>
    </source>
</evidence>
<dbReference type="GO" id="GO:0051287">
    <property type="term" value="F:NAD binding"/>
    <property type="evidence" value="ECO:0007669"/>
    <property type="project" value="InterPro"/>
</dbReference>
<dbReference type="Pfam" id="PF02826">
    <property type="entry name" value="2-Hacid_dh_C"/>
    <property type="match status" value="1"/>
</dbReference>
<evidence type="ECO:0000313" key="8">
    <source>
        <dbReference type="Proteomes" id="UP000245926"/>
    </source>
</evidence>
<dbReference type="InterPro" id="IPR006139">
    <property type="entry name" value="D-isomer_2_OHA_DH_cat_dom"/>
</dbReference>
<dbReference type="PROSITE" id="PS00065">
    <property type="entry name" value="D_2_HYDROXYACID_DH_1"/>
    <property type="match status" value="1"/>
</dbReference>
<dbReference type="InterPro" id="IPR058205">
    <property type="entry name" value="D-LDH-like"/>
</dbReference>
<reference evidence="8" key="1">
    <citation type="submission" date="2018-05" db="EMBL/GenBank/DDBJ databases">
        <title>Complete Genome Sequence of Methylobacterium sp. 17SD2-17.</title>
        <authorList>
            <person name="Srinivasan S."/>
        </authorList>
    </citation>
    <scope>NUCLEOTIDE SEQUENCE [LARGE SCALE GENOMIC DNA]</scope>
    <source>
        <strain evidence="8">17SD2-17</strain>
    </source>
</reference>
<dbReference type="SUPFAM" id="SSF51735">
    <property type="entry name" value="NAD(P)-binding Rossmann-fold domains"/>
    <property type="match status" value="1"/>
</dbReference>
<evidence type="ECO:0000256" key="2">
    <source>
        <dbReference type="ARBA" id="ARBA00023002"/>
    </source>
</evidence>
<accession>A0A2U8WBB9</accession>
<keyword evidence="8" id="KW-1185">Reference proteome</keyword>
<feature type="domain" description="D-isomer specific 2-hydroxyacid dehydrogenase catalytic" evidence="5">
    <location>
        <begin position="3"/>
        <end position="327"/>
    </location>
</feature>
<sequence>MQVAMFSAKNYERALLNELNSGHGHDLVYFDALLEPETASLAAGFPAISVFVNDSVNRDVLQRLAHGGTKLVATRCTGFNHIDLDAAEEFGIRVVRVTNYSPNSVAEFAVGLLLALNRKIHRAYNRTREGNFKLDGLMGFDLVGRTVAVIGTGKIGTIFARIMAGFGCRVVGFDVHHSPEFERIGGRYVDAKGVEEADVISMHCPLTPETYHIVDARTLGRVKKGALLINTSRGGLVDTDAAIEALKSGRLGGLAIDVYEQEADLFYRDLSSAVIPDDVIQRLISFPNVIVTGHQAFFTREALETILGTTLTSISEFESGRPLTNEIAALGRSGG</sequence>
<organism evidence="7 8">
    <name type="scientific">Methylobacterium durans</name>
    <dbReference type="NCBI Taxonomy" id="2202825"/>
    <lineage>
        <taxon>Bacteria</taxon>
        <taxon>Pseudomonadati</taxon>
        <taxon>Pseudomonadota</taxon>
        <taxon>Alphaproteobacteria</taxon>
        <taxon>Hyphomicrobiales</taxon>
        <taxon>Methylobacteriaceae</taxon>
        <taxon>Methylobacterium</taxon>
    </lineage>
</organism>
<proteinExistence type="inferred from homology"/>
<evidence type="ECO:0000256" key="3">
    <source>
        <dbReference type="ARBA" id="ARBA00023027"/>
    </source>
</evidence>
<keyword evidence="2 4" id="KW-0560">Oxidoreductase</keyword>
<feature type="domain" description="D-isomer specific 2-hydroxyacid dehydrogenase NAD-binding" evidence="6">
    <location>
        <begin position="110"/>
        <end position="296"/>
    </location>
</feature>
<evidence type="ECO:0000256" key="1">
    <source>
        <dbReference type="ARBA" id="ARBA00005854"/>
    </source>
</evidence>
<evidence type="ECO:0000313" key="7">
    <source>
        <dbReference type="EMBL" id="AWN42891.1"/>
    </source>
</evidence>
<dbReference type="KEGG" id="mets:DK389_23295"/>
<dbReference type="Proteomes" id="UP000245926">
    <property type="component" value="Chromosome"/>
</dbReference>
<dbReference type="InterPro" id="IPR029753">
    <property type="entry name" value="D-isomer_DH_CS"/>
</dbReference>
<gene>
    <name evidence="7" type="ORF">DK389_23295</name>
</gene>
<name>A0A2U8WBB9_9HYPH</name>
<dbReference type="CDD" id="cd12183">
    <property type="entry name" value="LDH_like_2"/>
    <property type="match status" value="1"/>
</dbReference>
<dbReference type="InterPro" id="IPR029752">
    <property type="entry name" value="D-isomer_DH_CS1"/>
</dbReference>
<dbReference type="GO" id="GO:0008720">
    <property type="term" value="F:D-lactate dehydrogenase (NAD+) activity"/>
    <property type="evidence" value="ECO:0007669"/>
    <property type="project" value="TreeGrafter"/>
</dbReference>
<dbReference type="InterPro" id="IPR006140">
    <property type="entry name" value="D-isomer_DH_NAD-bd"/>
</dbReference>
<keyword evidence="3" id="KW-0520">NAD</keyword>
<evidence type="ECO:0000256" key="4">
    <source>
        <dbReference type="RuleBase" id="RU003719"/>
    </source>
</evidence>
<dbReference type="RefSeq" id="WP_109893160.1">
    <property type="nucleotide sequence ID" value="NZ_CP029550.1"/>
</dbReference>
<dbReference type="PANTHER" id="PTHR43026">
    <property type="entry name" value="2-HYDROXYACID DEHYDROGENASE HOMOLOG 1-RELATED"/>
    <property type="match status" value="1"/>
</dbReference>
<dbReference type="SUPFAM" id="SSF52283">
    <property type="entry name" value="Formate/glycerate dehydrogenase catalytic domain-like"/>
    <property type="match status" value="1"/>
</dbReference>
<dbReference type="Pfam" id="PF00389">
    <property type="entry name" value="2-Hacid_dh"/>
    <property type="match status" value="1"/>
</dbReference>
<dbReference type="EMBL" id="CP029550">
    <property type="protein sequence ID" value="AWN42891.1"/>
    <property type="molecule type" value="Genomic_DNA"/>
</dbReference>
<comment type="similarity">
    <text evidence="1 4">Belongs to the D-isomer specific 2-hydroxyacid dehydrogenase family.</text>
</comment>
<dbReference type="AlphaFoldDB" id="A0A2U8WBB9"/>
<protein>
    <submittedName>
        <fullName evidence="7">Hydroxyacid dehydrogenase</fullName>
    </submittedName>
</protein>
<dbReference type="InterPro" id="IPR036291">
    <property type="entry name" value="NAD(P)-bd_dom_sf"/>
</dbReference>
<dbReference type="Gene3D" id="3.40.50.720">
    <property type="entry name" value="NAD(P)-binding Rossmann-like Domain"/>
    <property type="match status" value="2"/>
</dbReference>